<proteinExistence type="predicted"/>
<dbReference type="Pfam" id="PF01048">
    <property type="entry name" value="PNP_UDP_1"/>
    <property type="match status" value="1"/>
</dbReference>
<comment type="caution">
    <text evidence="2">The sequence shown here is derived from an EMBL/GenBank/DDBJ whole genome shotgun (WGS) entry which is preliminary data.</text>
</comment>
<gene>
    <name evidence="2" type="ORF">S01H1_63155</name>
</gene>
<name>X0WQL0_9ZZZZ</name>
<organism evidence="2">
    <name type="scientific">marine sediment metagenome</name>
    <dbReference type="NCBI Taxonomy" id="412755"/>
    <lineage>
        <taxon>unclassified sequences</taxon>
        <taxon>metagenomes</taxon>
        <taxon>ecological metagenomes</taxon>
    </lineage>
</organism>
<dbReference type="GO" id="GO:0009116">
    <property type="term" value="P:nucleoside metabolic process"/>
    <property type="evidence" value="ECO:0007669"/>
    <property type="project" value="InterPro"/>
</dbReference>
<reference evidence="2" key="1">
    <citation type="journal article" date="2014" name="Front. Microbiol.">
        <title>High frequency of phylogenetically diverse reductive dehalogenase-homologous genes in deep subseafloor sedimentary metagenomes.</title>
        <authorList>
            <person name="Kawai M."/>
            <person name="Futagami T."/>
            <person name="Toyoda A."/>
            <person name="Takaki Y."/>
            <person name="Nishi S."/>
            <person name="Hori S."/>
            <person name="Arai W."/>
            <person name="Tsubouchi T."/>
            <person name="Morono Y."/>
            <person name="Uchiyama I."/>
            <person name="Ito T."/>
            <person name="Fujiyama A."/>
            <person name="Inagaki F."/>
            <person name="Takami H."/>
        </authorList>
    </citation>
    <scope>NUCLEOTIDE SEQUENCE</scope>
    <source>
        <strain evidence="2">Expedition CK06-06</strain>
    </source>
</reference>
<sequence>MGVEFPGALDGVEVHEEGVVYGTPFGPSAPFTTAGVGGIEFLYVPFHGITQEIRNVEPDSAGERLFYVLMKAGVTKIIGTALCGSTNRLLDPADVVIPDGFVDYTTKRPQSLTRSLKRKGVEVESTMYRLHQPFCPSLSRLLVEGSRDAGFPRVFSRGTVGV</sequence>
<dbReference type="Gene3D" id="3.40.50.1580">
    <property type="entry name" value="Nucleoside phosphorylase domain"/>
    <property type="match status" value="1"/>
</dbReference>
<accession>X0WQL0</accession>
<feature type="non-terminal residue" evidence="2">
    <location>
        <position position="162"/>
    </location>
</feature>
<dbReference type="GO" id="GO:0003824">
    <property type="term" value="F:catalytic activity"/>
    <property type="evidence" value="ECO:0007669"/>
    <property type="project" value="InterPro"/>
</dbReference>
<dbReference type="AlphaFoldDB" id="X0WQL0"/>
<dbReference type="EMBL" id="BARS01041534">
    <property type="protein sequence ID" value="GAG33279.1"/>
    <property type="molecule type" value="Genomic_DNA"/>
</dbReference>
<evidence type="ECO:0000313" key="2">
    <source>
        <dbReference type="EMBL" id="GAG33279.1"/>
    </source>
</evidence>
<protein>
    <recommendedName>
        <fullName evidence="1">Nucleoside phosphorylase domain-containing protein</fullName>
    </recommendedName>
</protein>
<evidence type="ECO:0000259" key="1">
    <source>
        <dbReference type="Pfam" id="PF01048"/>
    </source>
</evidence>
<dbReference type="InterPro" id="IPR035994">
    <property type="entry name" value="Nucleoside_phosphorylase_sf"/>
</dbReference>
<feature type="domain" description="Nucleoside phosphorylase" evidence="1">
    <location>
        <begin position="68"/>
        <end position="160"/>
    </location>
</feature>
<dbReference type="InterPro" id="IPR000845">
    <property type="entry name" value="Nucleoside_phosphorylase_d"/>
</dbReference>
<dbReference type="SUPFAM" id="SSF53167">
    <property type="entry name" value="Purine and uridine phosphorylases"/>
    <property type="match status" value="1"/>
</dbReference>